<dbReference type="GO" id="GO:0052621">
    <property type="term" value="F:diguanylate cyclase activity"/>
    <property type="evidence" value="ECO:0007669"/>
    <property type="project" value="UniProtKB-EC"/>
</dbReference>
<comment type="catalytic activity">
    <reaction evidence="2">
        <text>2 GTP = 3',3'-c-di-GMP + 2 diphosphate</text>
        <dbReference type="Rhea" id="RHEA:24898"/>
        <dbReference type="ChEBI" id="CHEBI:33019"/>
        <dbReference type="ChEBI" id="CHEBI:37565"/>
        <dbReference type="ChEBI" id="CHEBI:58805"/>
        <dbReference type="EC" id="2.7.7.65"/>
    </reaction>
</comment>
<dbReference type="EC" id="2.7.7.65" evidence="1"/>
<evidence type="ECO:0000313" key="6">
    <source>
        <dbReference type="EMBL" id="MEE2002005.1"/>
    </source>
</evidence>
<reference evidence="6 7" key="1">
    <citation type="submission" date="2023-07" db="EMBL/GenBank/DDBJ databases">
        <title>Alkalimonas sp., MEB108 novel, alkaliphilic bacterium isolated from Lonar Lake, India.</title>
        <authorList>
            <person name="Joshi A."/>
            <person name="Thite S."/>
        </authorList>
    </citation>
    <scope>NUCLEOTIDE SEQUENCE [LARGE SCALE GENOMIC DNA]</scope>
    <source>
        <strain evidence="6 7">MEB108</strain>
    </source>
</reference>
<dbReference type="Pfam" id="PF00990">
    <property type="entry name" value="GGDEF"/>
    <property type="match status" value="1"/>
</dbReference>
<dbReference type="InterPro" id="IPR000160">
    <property type="entry name" value="GGDEF_dom"/>
</dbReference>
<keyword evidence="4" id="KW-1133">Transmembrane helix</keyword>
<dbReference type="SMART" id="SM00267">
    <property type="entry name" value="GGDEF"/>
    <property type="match status" value="1"/>
</dbReference>
<name>A0ABU7J658_9GAMM</name>
<protein>
    <recommendedName>
        <fullName evidence="1">diguanylate cyclase</fullName>
        <ecNumber evidence="1">2.7.7.65</ecNumber>
    </recommendedName>
</protein>
<evidence type="ECO:0000256" key="4">
    <source>
        <dbReference type="SAM" id="Phobius"/>
    </source>
</evidence>
<accession>A0ABU7J658</accession>
<feature type="domain" description="GGDEF" evidence="5">
    <location>
        <begin position="871"/>
        <end position="1002"/>
    </location>
</feature>
<keyword evidence="4" id="KW-0472">Membrane</keyword>
<evidence type="ECO:0000313" key="7">
    <source>
        <dbReference type="Proteomes" id="UP001336314"/>
    </source>
</evidence>
<dbReference type="EMBL" id="JAUHLI010000010">
    <property type="protein sequence ID" value="MEE2002005.1"/>
    <property type="molecule type" value="Genomic_DNA"/>
</dbReference>
<dbReference type="InterPro" id="IPR050469">
    <property type="entry name" value="Diguanylate_Cyclase"/>
</dbReference>
<proteinExistence type="predicted"/>
<dbReference type="RefSeq" id="WP_330129090.1">
    <property type="nucleotide sequence ID" value="NZ_JAUHLI010000010.1"/>
</dbReference>
<dbReference type="InterPro" id="IPR011110">
    <property type="entry name" value="Reg_prop"/>
</dbReference>
<dbReference type="SUPFAM" id="SSF55073">
    <property type="entry name" value="Nucleotide cyclase"/>
    <property type="match status" value="1"/>
</dbReference>
<keyword evidence="6" id="KW-0548">Nucleotidyltransferase</keyword>
<dbReference type="InterPro" id="IPR015943">
    <property type="entry name" value="WD40/YVTN_repeat-like_dom_sf"/>
</dbReference>
<dbReference type="InterPro" id="IPR043128">
    <property type="entry name" value="Rev_trsase/Diguanyl_cyclase"/>
</dbReference>
<dbReference type="NCBIfam" id="TIGR00254">
    <property type="entry name" value="GGDEF"/>
    <property type="match status" value="1"/>
</dbReference>
<dbReference type="PANTHER" id="PTHR45138:SF9">
    <property type="entry name" value="DIGUANYLATE CYCLASE DGCM-RELATED"/>
    <property type="match status" value="1"/>
</dbReference>
<organism evidence="6 7">
    <name type="scientific">Alkalimonas cellulosilytica</name>
    <dbReference type="NCBI Taxonomy" id="3058395"/>
    <lineage>
        <taxon>Bacteria</taxon>
        <taxon>Pseudomonadati</taxon>
        <taxon>Pseudomonadota</taxon>
        <taxon>Gammaproteobacteria</taxon>
        <taxon>Alkalimonas</taxon>
    </lineage>
</organism>
<dbReference type="InterPro" id="IPR029787">
    <property type="entry name" value="Nucleotide_cyclase"/>
</dbReference>
<evidence type="ECO:0000256" key="2">
    <source>
        <dbReference type="ARBA" id="ARBA00034247"/>
    </source>
</evidence>
<feature type="coiled-coil region" evidence="3">
    <location>
        <begin position="788"/>
        <end position="836"/>
    </location>
</feature>
<keyword evidence="3" id="KW-0175">Coiled coil</keyword>
<keyword evidence="6" id="KW-0808">Transferase</keyword>
<dbReference type="Gene3D" id="3.30.70.270">
    <property type="match status" value="1"/>
</dbReference>
<feature type="transmembrane region" description="Helical" evidence="4">
    <location>
        <begin position="767"/>
        <end position="784"/>
    </location>
</feature>
<evidence type="ECO:0000259" key="5">
    <source>
        <dbReference type="PROSITE" id="PS50887"/>
    </source>
</evidence>
<dbReference type="CDD" id="cd01949">
    <property type="entry name" value="GGDEF"/>
    <property type="match status" value="1"/>
</dbReference>
<dbReference type="Gene3D" id="2.60.40.10">
    <property type="entry name" value="Immunoglobulins"/>
    <property type="match status" value="1"/>
</dbReference>
<dbReference type="Gene3D" id="2.130.10.10">
    <property type="entry name" value="YVTN repeat-like/Quinoprotein amine dehydrogenase"/>
    <property type="match status" value="4"/>
</dbReference>
<dbReference type="SUPFAM" id="SSF63829">
    <property type="entry name" value="Calcium-dependent phosphotriesterase"/>
    <property type="match status" value="3"/>
</dbReference>
<gene>
    <name evidence="6" type="ORF">QWY20_11125</name>
</gene>
<keyword evidence="4" id="KW-0812">Transmembrane</keyword>
<evidence type="ECO:0000256" key="1">
    <source>
        <dbReference type="ARBA" id="ARBA00012528"/>
    </source>
</evidence>
<dbReference type="Pfam" id="PF07494">
    <property type="entry name" value="Reg_prop"/>
    <property type="match status" value="4"/>
</dbReference>
<evidence type="ECO:0000256" key="3">
    <source>
        <dbReference type="SAM" id="Coils"/>
    </source>
</evidence>
<dbReference type="Proteomes" id="UP001336314">
    <property type="component" value="Unassembled WGS sequence"/>
</dbReference>
<keyword evidence="7" id="KW-1185">Reference proteome</keyword>
<dbReference type="Pfam" id="PF07495">
    <property type="entry name" value="Y_Y_Y"/>
    <property type="match status" value="1"/>
</dbReference>
<sequence>MMISRSDGFIASGSHRLLRALSCKLGVILGALCCFFSIPALAQSQNDSLQHFFLEQWTTRDGLPHNTINSIVQTDDGYLWFATWEGIARYNGRSFTLFDRSANTGLPDSGIFALHASSDNTLIAGGSRGGLVRYQHNQWTPLPVAGALVRAVLQDQQQRLWIATESAGLWRQEPDGRRYRISGSSGLAYEAMYSLAESQDGKVWVGTAEGLFLVHNNHVRHFQTVDGLPAGPVFSIAINLTEQTIVATEQGVFIGDEQHGFRPLHPELNMASSALYVDDSTLWVGTLSDGLFRYTSTGLEALGTDSNKPANRILTLRKDNEGSLWVGTNGGLFRLRNAPFTSITTQHGLADNFVRTVLPLSDGSVLAGTSRGVAHIRNQLAEPFDRPEPFLRESILSMAQDQYGQLWLGSYAHGLLTIKPDGSSRLFDRNDGLWTNEVRSILPAADGSIWIGTSRGLNRWHQGQMERLDMEAGLPGNYIMALYQTSDERIWIGTGTGVAYWQDGEIRTLDLFSQDGAEFAFGFLELPQQQFLWMATDRGLVRYDLNTGGLAIIGRSAGLPFDKYFQVIADQQNNLWLTSNRGILQFSLQDAKAVLNHQKSRLPFDHFSEGDGMLSAQANGGSNPAAALHPDGSVWVATAGGVVFSQPERLRSFSAFIPPVVIEQVRVDGVLRQPTGPLQLAAGTQRIELHYAGLGFVMPQHIQYRTRLVGFDSDWVERGQQPYAELTNLAPGHYTFEVIAAYPGGSWSEQTASLTFTIAPHLWQRQGFWLFILVWLSLAVLLLFKMRLRRLELAAFELKRQVAEKTAQLQLKADHLEQTNAEKSDLLEQLRLQSEAFAKQARQDPLTGLANRRVFDEVLLQEFNRAKRHQHPLCLALIDIDFFKQVNDRWSHSVGDEVLIRVGQSLQQQCRTTDTVSRWGGEEFALLLPETGLPEVLQLCERLRHQISQLDFSDIASELSITVSIGVAECSDSNEADRLLGLADHALYQAKEKGRNQVCVSP</sequence>
<dbReference type="PANTHER" id="PTHR45138">
    <property type="entry name" value="REGULATORY COMPONENTS OF SENSORY TRANSDUCTION SYSTEM"/>
    <property type="match status" value="1"/>
</dbReference>
<comment type="caution">
    <text evidence="6">The sequence shown here is derived from an EMBL/GenBank/DDBJ whole genome shotgun (WGS) entry which is preliminary data.</text>
</comment>
<dbReference type="PROSITE" id="PS50887">
    <property type="entry name" value="GGDEF"/>
    <property type="match status" value="1"/>
</dbReference>
<dbReference type="InterPro" id="IPR011123">
    <property type="entry name" value="Y_Y_Y"/>
</dbReference>
<dbReference type="InterPro" id="IPR013783">
    <property type="entry name" value="Ig-like_fold"/>
</dbReference>